<dbReference type="InterPro" id="IPR051200">
    <property type="entry name" value="Host-pathogen_enzymatic-act"/>
</dbReference>
<feature type="non-terminal residue" evidence="1">
    <location>
        <position position="927"/>
    </location>
</feature>
<evidence type="ECO:0000313" key="1">
    <source>
        <dbReference type="EMBL" id="KKT60659.1"/>
    </source>
</evidence>
<evidence type="ECO:0000313" key="2">
    <source>
        <dbReference type="Proteomes" id="UP000033945"/>
    </source>
</evidence>
<dbReference type="EMBL" id="LCIT01000047">
    <property type="protein sequence ID" value="KKT60659.1"/>
    <property type="molecule type" value="Genomic_DNA"/>
</dbReference>
<dbReference type="Pfam" id="PF08309">
    <property type="entry name" value="LVIVD"/>
    <property type="match status" value="5"/>
</dbReference>
<sequence>MLMVNPIFSDGKEYISAIRAAEKIGYASDYIGQLCRAKKIPGELIGKSWYVDFPSLVEHKKNRKLGKPSPIIQDKLNQSTVFTYEKDDKSELPKLSKRSRYVEPVWTSVLFKQAVVSSLALLIAVSAGFATLEYATPSIAVEVRQKIENVQDGGKQFLVALPGFVRAPTKVAEIPPPLYPAQNGRGEAVAEVTRLLDFGSLKSELKIELESYIRLRIDALRPPIVVYSSSPSIASADLNAFKNNEVIPAIYYSVTNQSDSDMDHLSDRFNRFVANGTFENITVTGTCTGCGDPQTPWASNINGGGFSLTNAGSLTFTNFSATSTSATSTISTGGFAVGTDQFVVEQLSGRVGIGTTSPSDTLAINGVAYLASVSAPSVTTSPGGILSVSASSTVPAAMFRQATSTNSGPILSFISGTTDIYAQEIGNIKGLNPTIKGSITDATNLDTAYSVYVSGRYAYVAVPNTDRLTIVDVSNPSSPVIVGSITDSIQLDNARGVYISGRYAYVAAATADSLTIVDVSNPASPTVVGSVTSTQLDTARDVYVSGGYAYVASWNADSLTVVDVSNPSSPVIVGSITDSQLDTAHYVYVSGRYAYVTAADADRLTIVDVSNPASPTVVGSITDSQLDYASDVHVSGKYAYVAAYLADRLTIVDVSNPSNPFIVGSITDPQLDAAFSLYISGRYAYVTALNTDRISIIELPGLDIPTVLTGDIQTGTLETWENIDVGNDLLVRGGVSIGSGGLYSNGPGSFSIFATTSLLNIPVLSGSITDSNLSSVVDILKLTHMASSTAASGIGTGLLFSAENTSGTTTDIARISSIFTGAGGSATTSVLSFSTLNATDLSERMRIDQSGNVGIGTTSPYAKLSVVGETVSAYFTATTTTDSTFPRFTFTAATGTNATTTNFHISSLFNFGGDVFDELVGTGLALS</sequence>
<dbReference type="AlphaFoldDB" id="A0A0G1LL84"/>
<accession>A0A0G1LL84</accession>
<name>A0A0G1LL84_9BACT</name>
<organism evidence="1 2">
    <name type="scientific">Candidatus Giovannonibacteria bacterium GW2011_GWA2_44_26</name>
    <dbReference type="NCBI Taxonomy" id="1618648"/>
    <lineage>
        <taxon>Bacteria</taxon>
        <taxon>Candidatus Giovannoniibacteriota</taxon>
    </lineage>
</organism>
<dbReference type="Proteomes" id="UP000033945">
    <property type="component" value="Unassembled WGS sequence"/>
</dbReference>
<gene>
    <name evidence="1" type="ORF">UW55_C0047G0004</name>
</gene>
<protein>
    <submittedName>
        <fullName evidence="1">LVIVD repeat protein</fullName>
    </submittedName>
</protein>
<dbReference type="InterPro" id="IPR015943">
    <property type="entry name" value="WD40/YVTN_repeat-like_dom_sf"/>
</dbReference>
<dbReference type="PANTHER" id="PTHR47197">
    <property type="entry name" value="PROTEIN NIRF"/>
    <property type="match status" value="1"/>
</dbReference>
<dbReference type="InterPro" id="IPR013211">
    <property type="entry name" value="LVIVD"/>
</dbReference>
<reference evidence="1 2" key="1">
    <citation type="journal article" date="2015" name="Nature">
        <title>rRNA introns, odd ribosomes, and small enigmatic genomes across a large radiation of phyla.</title>
        <authorList>
            <person name="Brown C.T."/>
            <person name="Hug L.A."/>
            <person name="Thomas B.C."/>
            <person name="Sharon I."/>
            <person name="Castelle C.J."/>
            <person name="Singh A."/>
            <person name="Wilkins M.J."/>
            <person name="Williams K.H."/>
            <person name="Banfield J.F."/>
        </authorList>
    </citation>
    <scope>NUCLEOTIDE SEQUENCE [LARGE SCALE GENOMIC DNA]</scope>
</reference>
<comment type="caution">
    <text evidence="1">The sequence shown here is derived from an EMBL/GenBank/DDBJ whole genome shotgun (WGS) entry which is preliminary data.</text>
</comment>
<dbReference type="SUPFAM" id="SSF75011">
    <property type="entry name" value="3-carboxy-cis,cis-mucoante lactonizing enzyme"/>
    <property type="match status" value="1"/>
</dbReference>
<proteinExistence type="predicted"/>
<dbReference type="Gene3D" id="2.130.10.10">
    <property type="entry name" value="YVTN repeat-like/Quinoprotein amine dehydrogenase"/>
    <property type="match status" value="1"/>
</dbReference>
<dbReference type="PANTHER" id="PTHR47197:SF3">
    <property type="entry name" value="DIHYDRO-HEME D1 DEHYDROGENASE"/>
    <property type="match status" value="1"/>
</dbReference>